<evidence type="ECO:0000313" key="2">
    <source>
        <dbReference type="EMBL" id="MER7377042.1"/>
    </source>
</evidence>
<dbReference type="RefSeq" id="WP_190074003.1">
    <property type="nucleotide sequence ID" value="NZ_BNBM01000016.1"/>
</dbReference>
<evidence type="ECO:0000259" key="1">
    <source>
        <dbReference type="Pfam" id="PF13472"/>
    </source>
</evidence>
<dbReference type="PANTHER" id="PTHR43784:SF2">
    <property type="entry name" value="GDSL-LIKE LIPASE_ACYLHYDROLASE, PUTATIVE (AFU_ORTHOLOGUE AFUA_2G00820)-RELATED"/>
    <property type="match status" value="1"/>
</dbReference>
<dbReference type="Gene3D" id="3.40.50.1110">
    <property type="entry name" value="SGNH hydrolase"/>
    <property type="match status" value="1"/>
</dbReference>
<dbReference type="Pfam" id="PF13472">
    <property type="entry name" value="Lipase_GDSL_2"/>
    <property type="match status" value="1"/>
</dbReference>
<name>A0ABV1XZL1_9ACTN</name>
<dbReference type="SUPFAM" id="SSF52266">
    <property type="entry name" value="SGNH hydrolase"/>
    <property type="match status" value="1"/>
</dbReference>
<dbReference type="CDD" id="cd01832">
    <property type="entry name" value="SGNH_hydrolase_like_1"/>
    <property type="match status" value="1"/>
</dbReference>
<organism evidence="2 3">
    <name type="scientific">Streptomyces lanatus</name>
    <dbReference type="NCBI Taxonomy" id="66900"/>
    <lineage>
        <taxon>Bacteria</taxon>
        <taxon>Bacillati</taxon>
        <taxon>Actinomycetota</taxon>
        <taxon>Actinomycetes</taxon>
        <taxon>Kitasatosporales</taxon>
        <taxon>Streptomycetaceae</taxon>
        <taxon>Streptomyces</taxon>
    </lineage>
</organism>
<dbReference type="InterPro" id="IPR053140">
    <property type="entry name" value="GDSL_Rv0518-like"/>
</dbReference>
<sequence>MRPLRYVALGDSLTEGVGDPVGNGWRGWAALLAGGLSEPSAEFTNLAVSGAQTRDVLEKQLPAALELRPDVASVLVGVNDTLRSTFDIEKIAQRLDKVYESFTRQGTAVLTACLPDPGTMLGLPGILGNPLARRQRAVNTVVHTLSERYGAVHLHAVDDAWIMDRAMWSADRLHPGERGHRQIALRFHAMLRHRGIGTEAAPSPEPEFAPPTKSASVLWLATAGTAWVIRRCNDLLPQLVRLAAVEIRHRARGTSDRLDLRAAHSVSRALAALGMPESVGSGEYRRAPQPIVLPQHLTLPEGFTMPVPGQRSPEPEAA</sequence>
<keyword evidence="2" id="KW-0378">Hydrolase</keyword>
<feature type="domain" description="SGNH hydrolase-type esterase" evidence="1">
    <location>
        <begin position="8"/>
        <end position="181"/>
    </location>
</feature>
<dbReference type="GO" id="GO:0016787">
    <property type="term" value="F:hydrolase activity"/>
    <property type="evidence" value="ECO:0007669"/>
    <property type="project" value="UniProtKB-KW"/>
</dbReference>
<accession>A0ABV1XZL1</accession>
<dbReference type="InterPro" id="IPR036514">
    <property type="entry name" value="SGNH_hydro_sf"/>
</dbReference>
<dbReference type="PANTHER" id="PTHR43784">
    <property type="entry name" value="GDSL-LIKE LIPASE/ACYLHYDROLASE, PUTATIVE (AFU_ORTHOLOGUE AFUA_2G00820)-RELATED"/>
    <property type="match status" value="1"/>
</dbReference>
<dbReference type="Proteomes" id="UP001486207">
    <property type="component" value="Unassembled WGS sequence"/>
</dbReference>
<protein>
    <submittedName>
        <fullName evidence="2">SGNH/GDSL hydrolase family protein</fullName>
        <ecNumber evidence="2">3.1.-.-</ecNumber>
    </submittedName>
</protein>
<evidence type="ECO:0000313" key="3">
    <source>
        <dbReference type="Proteomes" id="UP001486207"/>
    </source>
</evidence>
<proteinExistence type="predicted"/>
<gene>
    <name evidence="2" type="ORF">ABT384_30865</name>
</gene>
<keyword evidence="3" id="KW-1185">Reference proteome</keyword>
<dbReference type="EC" id="3.1.-.-" evidence="2"/>
<dbReference type="EMBL" id="JBEPFB010000016">
    <property type="protein sequence ID" value="MER7377042.1"/>
    <property type="molecule type" value="Genomic_DNA"/>
</dbReference>
<reference evidence="2 3" key="1">
    <citation type="submission" date="2024-06" db="EMBL/GenBank/DDBJ databases">
        <title>The Natural Products Discovery Center: Release of the First 8490 Sequenced Strains for Exploring Actinobacteria Biosynthetic Diversity.</title>
        <authorList>
            <person name="Kalkreuter E."/>
            <person name="Kautsar S.A."/>
            <person name="Yang D."/>
            <person name="Bader C.D."/>
            <person name="Teijaro C.N."/>
            <person name="Fluegel L."/>
            <person name="Davis C.M."/>
            <person name="Simpson J.R."/>
            <person name="Lauterbach L."/>
            <person name="Steele A.D."/>
            <person name="Gui C."/>
            <person name="Meng S."/>
            <person name="Li G."/>
            <person name="Viehrig K."/>
            <person name="Ye F."/>
            <person name="Su P."/>
            <person name="Kiefer A.F."/>
            <person name="Nichols A."/>
            <person name="Cepeda A.J."/>
            <person name="Yan W."/>
            <person name="Fan B."/>
            <person name="Jiang Y."/>
            <person name="Adhikari A."/>
            <person name="Zheng C.-J."/>
            <person name="Schuster L."/>
            <person name="Cowan T.M."/>
            <person name="Smanski M.J."/>
            <person name="Chevrette M.G."/>
            <person name="De Carvalho L.P.S."/>
            <person name="Shen B."/>
        </authorList>
    </citation>
    <scope>NUCLEOTIDE SEQUENCE [LARGE SCALE GENOMIC DNA]</scope>
    <source>
        <strain evidence="2 3">NPDC000155</strain>
    </source>
</reference>
<dbReference type="InterPro" id="IPR013830">
    <property type="entry name" value="SGNH_hydro"/>
</dbReference>
<comment type="caution">
    <text evidence="2">The sequence shown here is derived from an EMBL/GenBank/DDBJ whole genome shotgun (WGS) entry which is preliminary data.</text>
</comment>